<dbReference type="BioCyc" id="JESP1508404:G14D9-13328-MONOMER"/>
<evidence type="ECO:0000313" key="1">
    <source>
        <dbReference type="EMBL" id="AJD93362.1"/>
    </source>
</evidence>
<geneLocation type="plasmid" evidence="2"/>
<evidence type="ECO:0000313" key="2">
    <source>
        <dbReference type="Proteomes" id="UP000031449"/>
    </source>
</evidence>
<sequence length="158" mass="18822">MNVKEWLFSDIDELKKAVETMRSLFYDKKKDGEWEDIEHAYESCLLELFQKTPTTEYQHAKLQIRPEKLGEEVYCEVYATEGDRYIGIDFIPWSHVLGMDVEAYLNHEKPKHELIAHFLLELTFDGYTEADMEKRREELVERVMKAEAVDDWLNPLED</sequence>
<keyword evidence="2" id="KW-1185">Reference proteome</keyword>
<dbReference type="KEGG" id="jeo:JMA_40440"/>
<proteinExistence type="predicted"/>
<dbReference type="Proteomes" id="UP000031449">
    <property type="component" value="Plasmid unnamed"/>
</dbReference>
<dbReference type="EMBL" id="CP009417">
    <property type="protein sequence ID" value="AJD93362.1"/>
    <property type="molecule type" value="Genomic_DNA"/>
</dbReference>
<reference evidence="1 2" key="1">
    <citation type="submission" date="2014-08" db="EMBL/GenBank/DDBJ databases">
        <title>Complete genome of a marine bacteria Jeotgalibacillus malaysiensis.</title>
        <authorList>
            <person name="Yaakop A.S."/>
            <person name="Chan K.-G."/>
            <person name="Goh K.M."/>
        </authorList>
    </citation>
    <scope>NUCLEOTIDE SEQUENCE [LARGE SCALE GENOMIC DNA]</scope>
    <source>
        <strain evidence="1 2">D5</strain>
        <plasmid evidence="2">Plasmid</plasmid>
    </source>
</reference>
<gene>
    <name evidence="1" type="ORF">JMA_40440</name>
</gene>
<dbReference type="Pfam" id="PF20194">
    <property type="entry name" value="DUF6557"/>
    <property type="match status" value="1"/>
</dbReference>
<organism evidence="1 2">
    <name type="scientific">Jeotgalibacillus malaysiensis</name>
    <dbReference type="NCBI Taxonomy" id="1508404"/>
    <lineage>
        <taxon>Bacteria</taxon>
        <taxon>Bacillati</taxon>
        <taxon>Bacillota</taxon>
        <taxon>Bacilli</taxon>
        <taxon>Bacillales</taxon>
        <taxon>Caryophanaceae</taxon>
        <taxon>Jeotgalibacillus</taxon>
    </lineage>
</organism>
<dbReference type="HOGENOM" id="CLU_1667051_0_0_9"/>
<accession>A0A0B5AXG0</accession>
<dbReference type="InterPro" id="IPR046687">
    <property type="entry name" value="DUF6557"/>
</dbReference>
<keyword evidence="1" id="KW-0614">Plasmid</keyword>
<dbReference type="AlphaFoldDB" id="A0A0B5AXG0"/>
<name>A0A0B5AXG0_9BACL</name>
<protein>
    <submittedName>
        <fullName evidence="1">Uncharacterized protein</fullName>
    </submittedName>
</protein>